<reference evidence="1 2" key="1">
    <citation type="submission" date="2023-08" db="EMBL/GenBank/DDBJ databases">
        <title>A Necator americanus chromosomal reference genome.</title>
        <authorList>
            <person name="Ilik V."/>
            <person name="Petrzelkova K.J."/>
            <person name="Pardy F."/>
            <person name="Fuh T."/>
            <person name="Niatou-Singa F.S."/>
            <person name="Gouil Q."/>
            <person name="Baker L."/>
            <person name="Ritchie M.E."/>
            <person name="Jex A.R."/>
            <person name="Gazzola D."/>
            <person name="Li H."/>
            <person name="Toshio Fujiwara R."/>
            <person name="Zhan B."/>
            <person name="Aroian R.V."/>
            <person name="Pafco B."/>
            <person name="Schwarz E.M."/>
        </authorList>
    </citation>
    <scope>NUCLEOTIDE SEQUENCE [LARGE SCALE GENOMIC DNA]</scope>
    <source>
        <strain evidence="1 2">Aroian</strain>
        <tissue evidence="1">Whole animal</tissue>
    </source>
</reference>
<dbReference type="EMBL" id="JAVFWL010000006">
    <property type="protein sequence ID" value="KAK6762211.1"/>
    <property type="molecule type" value="Genomic_DNA"/>
</dbReference>
<evidence type="ECO:0000313" key="2">
    <source>
        <dbReference type="Proteomes" id="UP001303046"/>
    </source>
</evidence>
<evidence type="ECO:0008006" key="3">
    <source>
        <dbReference type="Google" id="ProtNLM"/>
    </source>
</evidence>
<dbReference type="Proteomes" id="UP001303046">
    <property type="component" value="Unassembled WGS sequence"/>
</dbReference>
<sequence>MDNTDMQGSHDVQVGQKKNVKCFNCGGPYYRSACPLLSSNTREKMRQKPRRRSYHCKRGQGKKIVTFAADNAQNYLDVNIKGRSLRFQLDQAQMSRWYHVESGRSSDLHSWNLVSCQSR</sequence>
<evidence type="ECO:0000313" key="1">
    <source>
        <dbReference type="EMBL" id="KAK6762211.1"/>
    </source>
</evidence>
<organism evidence="1 2">
    <name type="scientific">Necator americanus</name>
    <name type="common">Human hookworm</name>
    <dbReference type="NCBI Taxonomy" id="51031"/>
    <lineage>
        <taxon>Eukaryota</taxon>
        <taxon>Metazoa</taxon>
        <taxon>Ecdysozoa</taxon>
        <taxon>Nematoda</taxon>
        <taxon>Chromadorea</taxon>
        <taxon>Rhabditida</taxon>
        <taxon>Rhabditina</taxon>
        <taxon>Rhabditomorpha</taxon>
        <taxon>Strongyloidea</taxon>
        <taxon>Ancylostomatidae</taxon>
        <taxon>Bunostominae</taxon>
        <taxon>Necator</taxon>
    </lineage>
</organism>
<comment type="caution">
    <text evidence="1">The sequence shown here is derived from an EMBL/GenBank/DDBJ whole genome shotgun (WGS) entry which is preliminary data.</text>
</comment>
<proteinExistence type="predicted"/>
<gene>
    <name evidence="1" type="primary">Necator_chrX.g23229</name>
    <name evidence="1" type="ORF">RB195_023066</name>
</gene>
<keyword evidence="2" id="KW-1185">Reference proteome</keyword>
<protein>
    <recommendedName>
        <fullName evidence="3">Eukaryotic translation initiation factor 3 subunit G N-terminal domain-containing protein</fullName>
    </recommendedName>
</protein>
<accession>A0ABR1EJZ4</accession>
<name>A0ABR1EJZ4_NECAM</name>